<dbReference type="InterPro" id="IPR000917">
    <property type="entry name" value="Sulfatase_N"/>
</dbReference>
<sequence>MKRERSALSYFGHFVLYNLCFLGLQLVLIYSQSESLVSSIKLPIAIYLEFAGTLCIHVALYIIVSLIQTWLLVGILNRSWHHFSAEQWLIGIWSLCACFIISANAYYFPLSIFSKLFSPPIPESCFKILYTLSLFCLGLLLLNRLFYRSSSFLLVLPIPILVYNSFFYFKTMPAPEVITQPNIIILGIDSLSPESVKKKNMPFLYQLLNSSTQFTNAISPLARTYPAWCSILTGLYSEHHHADENLVAKTSVNNQASIVWKLNQLGYSTVYATDDRRFNSLDKDFGFQKLIGPKLGVNDIILGSFNDFPLGNLLINFRISSWLFPYNHSNRASFFSYYPSTFSAKLERELAIMPRNKPVFLAVHFALPHWPYAWAKSLPDEVNNEFSLNKRNSLYQSALKRVDKQFHSFYTYLEHNHYFTNSLVIILSDHGEALYYPNSRQTNYQNYQSSLSSRLAEYFKNKTATELDKSAGHGSDILSPKQYHSILAFKIFKQGKQITGTDKIKTRVALIDLAPTILSFLKVSHKPAVDGISLLKSMLNPQSPLPQRTFFIESGMYPNQDFSKEKAIQIGHQIYTINPQTGELELKPDELIKINRAKLYGVIKGDWILALYPDEQSYIPVIQNLKTGQWIDNLDSDFAKTTPAAQLAKEMQTFYGKKLAFPIP</sequence>
<feature type="transmembrane region" description="Helical" evidence="1">
    <location>
        <begin position="7"/>
        <end position="30"/>
    </location>
</feature>
<dbReference type="STRING" id="39962.Lmor_1325"/>
<evidence type="ECO:0000313" key="6">
    <source>
        <dbReference type="Proteomes" id="UP000254040"/>
    </source>
</evidence>
<dbReference type="PANTHER" id="PTHR43751:SF3">
    <property type="entry name" value="SULFATASE N-TERMINAL DOMAIN-CONTAINING PROTEIN"/>
    <property type="match status" value="1"/>
</dbReference>
<evidence type="ECO:0000313" key="5">
    <source>
        <dbReference type="Proteomes" id="UP000054985"/>
    </source>
</evidence>
<feature type="transmembrane region" description="Helical" evidence="1">
    <location>
        <begin position="88"/>
        <end position="108"/>
    </location>
</feature>
<dbReference type="InterPro" id="IPR052701">
    <property type="entry name" value="GAG_Ulvan_Degrading_Sulfatases"/>
</dbReference>
<gene>
    <name evidence="3" type="ORF">Lmor_1325</name>
    <name evidence="4" type="ORF">NCTC12239_02911</name>
</gene>
<name>A0A378K2N3_9GAMM</name>
<dbReference type="AlphaFoldDB" id="A0A378K2N3"/>
<dbReference type="OrthoDB" id="9803751at2"/>
<keyword evidence="1" id="KW-0812">Transmembrane</keyword>
<dbReference type="Proteomes" id="UP000054985">
    <property type="component" value="Unassembled WGS sequence"/>
</dbReference>
<keyword evidence="5" id="KW-1185">Reference proteome</keyword>
<dbReference type="EMBL" id="LNYN01000019">
    <property type="protein sequence ID" value="KTD34792.1"/>
    <property type="molecule type" value="Genomic_DNA"/>
</dbReference>
<reference evidence="4 6" key="2">
    <citation type="submission" date="2018-06" db="EMBL/GenBank/DDBJ databases">
        <authorList>
            <consortium name="Pathogen Informatics"/>
            <person name="Doyle S."/>
        </authorList>
    </citation>
    <scope>NUCLEOTIDE SEQUENCE [LARGE SCALE GENOMIC DNA]</scope>
    <source>
        <strain evidence="4 6">NCTC12239</strain>
    </source>
</reference>
<keyword evidence="1" id="KW-1133">Transmembrane helix</keyword>
<reference evidence="3 5" key="1">
    <citation type="submission" date="2015-11" db="EMBL/GenBank/DDBJ databases">
        <title>Genomic analysis of 38 Legionella species identifies large and diverse effector repertoires.</title>
        <authorList>
            <person name="Burstein D."/>
            <person name="Amaro F."/>
            <person name="Zusman T."/>
            <person name="Lifshitz Z."/>
            <person name="Cohen O."/>
            <person name="Gilbert J.A."/>
            <person name="Pupko T."/>
            <person name="Shuman H.A."/>
            <person name="Segal G."/>
        </authorList>
    </citation>
    <scope>NUCLEOTIDE SEQUENCE [LARGE SCALE GENOMIC DNA]</scope>
    <source>
        <strain evidence="3 5">ATCC 43877</strain>
    </source>
</reference>
<evidence type="ECO:0000256" key="1">
    <source>
        <dbReference type="SAM" id="Phobius"/>
    </source>
</evidence>
<keyword evidence="1" id="KW-0472">Membrane</keyword>
<feature type="domain" description="Sulfatase N-terminal" evidence="2">
    <location>
        <begin position="186"/>
        <end position="521"/>
    </location>
</feature>
<dbReference type="EMBL" id="UGOG01000001">
    <property type="protein sequence ID" value="STX63952.1"/>
    <property type="molecule type" value="Genomic_DNA"/>
</dbReference>
<organism evidence="4 6">
    <name type="scientific">Legionella moravica</name>
    <dbReference type="NCBI Taxonomy" id="39962"/>
    <lineage>
        <taxon>Bacteria</taxon>
        <taxon>Pseudomonadati</taxon>
        <taxon>Pseudomonadota</taxon>
        <taxon>Gammaproteobacteria</taxon>
        <taxon>Legionellales</taxon>
        <taxon>Legionellaceae</taxon>
        <taxon>Legionella</taxon>
    </lineage>
</organism>
<dbReference type="PANTHER" id="PTHR43751">
    <property type="entry name" value="SULFATASE"/>
    <property type="match status" value="1"/>
</dbReference>
<evidence type="ECO:0000313" key="4">
    <source>
        <dbReference type="EMBL" id="STX63952.1"/>
    </source>
</evidence>
<dbReference type="Gene3D" id="3.40.720.10">
    <property type="entry name" value="Alkaline Phosphatase, subunit A"/>
    <property type="match status" value="1"/>
</dbReference>
<evidence type="ECO:0000259" key="2">
    <source>
        <dbReference type="Pfam" id="PF00884"/>
    </source>
</evidence>
<feature type="transmembrane region" description="Helical" evidence="1">
    <location>
        <begin position="128"/>
        <end position="145"/>
    </location>
</feature>
<dbReference type="Pfam" id="PF00884">
    <property type="entry name" value="Sulfatase"/>
    <property type="match status" value="1"/>
</dbReference>
<evidence type="ECO:0000313" key="3">
    <source>
        <dbReference type="EMBL" id="KTD34792.1"/>
    </source>
</evidence>
<dbReference type="RefSeq" id="WP_028382689.1">
    <property type="nucleotide sequence ID" value="NZ_CAAAJG010000018.1"/>
</dbReference>
<accession>A0A378K2N3</accession>
<feature type="transmembrane region" description="Helical" evidence="1">
    <location>
        <begin position="152"/>
        <end position="169"/>
    </location>
</feature>
<dbReference type="SUPFAM" id="SSF53649">
    <property type="entry name" value="Alkaline phosphatase-like"/>
    <property type="match status" value="1"/>
</dbReference>
<protein>
    <submittedName>
        <fullName evidence="3 4">Sulfatase</fullName>
    </submittedName>
</protein>
<dbReference type="InterPro" id="IPR017850">
    <property type="entry name" value="Alkaline_phosphatase_core_sf"/>
</dbReference>
<feature type="transmembrane region" description="Helical" evidence="1">
    <location>
        <begin position="50"/>
        <end position="76"/>
    </location>
</feature>
<proteinExistence type="predicted"/>
<dbReference type="Proteomes" id="UP000254040">
    <property type="component" value="Unassembled WGS sequence"/>
</dbReference>